<dbReference type="VEuPathDB" id="FungiDB:H310_05255"/>
<dbReference type="STRING" id="157072.A0A024U8J8"/>
<dbReference type="OrthoDB" id="68481at2759"/>
<dbReference type="GeneID" id="20082305"/>
<proteinExistence type="predicted"/>
<dbReference type="RefSeq" id="XP_008868140.1">
    <property type="nucleotide sequence ID" value="XM_008869918.1"/>
</dbReference>
<feature type="transmembrane region" description="Helical" evidence="2">
    <location>
        <begin position="370"/>
        <end position="393"/>
    </location>
</feature>
<feature type="transmembrane region" description="Helical" evidence="2">
    <location>
        <begin position="27"/>
        <end position="48"/>
    </location>
</feature>
<dbReference type="AlphaFoldDB" id="A0A024U8J8"/>
<feature type="compositionally biased region" description="Polar residues" evidence="1">
    <location>
        <begin position="575"/>
        <end position="588"/>
    </location>
</feature>
<organism evidence="3">
    <name type="scientific">Aphanomyces invadans</name>
    <dbReference type="NCBI Taxonomy" id="157072"/>
    <lineage>
        <taxon>Eukaryota</taxon>
        <taxon>Sar</taxon>
        <taxon>Stramenopiles</taxon>
        <taxon>Oomycota</taxon>
        <taxon>Saprolegniomycetes</taxon>
        <taxon>Saprolegniales</taxon>
        <taxon>Verrucalvaceae</taxon>
        <taxon>Aphanomyces</taxon>
    </lineage>
</organism>
<gene>
    <name evidence="3" type="ORF">H310_05255</name>
</gene>
<feature type="transmembrane region" description="Helical" evidence="2">
    <location>
        <begin position="399"/>
        <end position="419"/>
    </location>
</feature>
<dbReference type="EMBL" id="KI913960">
    <property type="protein sequence ID" value="ETW02756.1"/>
    <property type="molecule type" value="Genomic_DNA"/>
</dbReference>
<sequence>MAGMDASAVGDTFTMDNLFHIGLQLPVYSSLLSFVYVIAFVVLIKTLLTQLEVKAAPHPKYFKLVTQMYRELVVGGLINFLSKRLMEFGLFERDSPKYTAWEATDDMILFFAISLTIQSIIMFLRLRARNVQLDELSLLTPSELYAKATENGTSTKIAKPYVSATKMFILRDFFLRQYQLPRLFLFAKYLRAVQDTEIIQLYEVEKSTWVLLVLVQGLYYMLSDYSLASYRDQLADPTIHLAIHKNRLLVLFMLIAALTAMMLFLYAYLKKCVTIMVVHAGGDEAQLVSALKHIADSTETAPHETTETTLLQLFERTEHLPEYETESSFAALCATIFRKITGSKWGRKHPTPHLACDLDLPLFSRKAVHVLAKFCLTLNAFYFGFLFQAFMVLVRKVHAWSLGLIVGQLALLLVNMTLLSPRIIRQFALINGIVRVCPGELKQVLEHFTDVLEQQRRMVRAIHHHCHTTGVSLRHMLADLQEADPTKSRYVERDVLRHTIAAYGFKFSKLKFNTFVRLQFKTQGTQVRYDLFYKVLEHEAAALSIEEATIHRAMVRPPHHLHPPKAGDDKAATNDAAQSTTPPANTQEPAHDHQAKSPPISHFV</sequence>
<feature type="transmembrane region" description="Helical" evidence="2">
    <location>
        <begin position="248"/>
        <end position="269"/>
    </location>
</feature>
<accession>A0A024U8J8</accession>
<feature type="transmembrane region" description="Helical" evidence="2">
    <location>
        <begin position="106"/>
        <end position="124"/>
    </location>
</feature>
<name>A0A024U8J8_9STRA</name>
<reference evidence="3" key="1">
    <citation type="submission" date="2013-12" db="EMBL/GenBank/DDBJ databases">
        <title>The Genome Sequence of Aphanomyces invadans NJM9701.</title>
        <authorList>
            <consortium name="The Broad Institute Genomics Platform"/>
            <person name="Russ C."/>
            <person name="Tyler B."/>
            <person name="van West P."/>
            <person name="Dieguez-Uribeondo J."/>
            <person name="Young S.K."/>
            <person name="Zeng Q."/>
            <person name="Gargeya S."/>
            <person name="Fitzgerald M."/>
            <person name="Abouelleil A."/>
            <person name="Alvarado L."/>
            <person name="Chapman S.B."/>
            <person name="Gainer-Dewar J."/>
            <person name="Goldberg J."/>
            <person name="Griggs A."/>
            <person name="Gujja S."/>
            <person name="Hansen M."/>
            <person name="Howarth C."/>
            <person name="Imamovic A."/>
            <person name="Ireland A."/>
            <person name="Larimer J."/>
            <person name="McCowan C."/>
            <person name="Murphy C."/>
            <person name="Pearson M."/>
            <person name="Poon T.W."/>
            <person name="Priest M."/>
            <person name="Roberts A."/>
            <person name="Saif S."/>
            <person name="Shea T."/>
            <person name="Sykes S."/>
            <person name="Wortman J."/>
            <person name="Nusbaum C."/>
            <person name="Birren B."/>
        </authorList>
    </citation>
    <scope>NUCLEOTIDE SEQUENCE [LARGE SCALE GENOMIC DNA]</scope>
    <source>
        <strain evidence="3">NJM9701</strain>
    </source>
</reference>
<keyword evidence="2" id="KW-0472">Membrane</keyword>
<evidence type="ECO:0000256" key="1">
    <source>
        <dbReference type="SAM" id="MobiDB-lite"/>
    </source>
</evidence>
<keyword evidence="2" id="KW-0812">Transmembrane</keyword>
<protein>
    <recommendedName>
        <fullName evidence="4">EF-hand domain-containing protein</fullName>
    </recommendedName>
</protein>
<evidence type="ECO:0000313" key="3">
    <source>
        <dbReference type="EMBL" id="ETW02756.1"/>
    </source>
</evidence>
<evidence type="ECO:0000256" key="2">
    <source>
        <dbReference type="SAM" id="Phobius"/>
    </source>
</evidence>
<evidence type="ECO:0008006" key="4">
    <source>
        <dbReference type="Google" id="ProtNLM"/>
    </source>
</evidence>
<feature type="transmembrane region" description="Helical" evidence="2">
    <location>
        <begin position="209"/>
        <end position="228"/>
    </location>
</feature>
<feature type="region of interest" description="Disordered" evidence="1">
    <location>
        <begin position="557"/>
        <end position="604"/>
    </location>
</feature>
<keyword evidence="2" id="KW-1133">Transmembrane helix</keyword>